<dbReference type="Pfam" id="PF00990">
    <property type="entry name" value="GGDEF"/>
    <property type="match status" value="1"/>
</dbReference>
<evidence type="ECO:0000256" key="3">
    <source>
        <dbReference type="SAM" id="Phobius"/>
    </source>
</evidence>
<name>A0A6V8LP93_9BACT</name>
<protein>
    <recommendedName>
        <fullName evidence="1">diguanylate cyclase</fullName>
        <ecNumber evidence="1">2.7.7.65</ecNumber>
    </recommendedName>
</protein>
<comment type="caution">
    <text evidence="5">The sequence shown here is derived from an EMBL/GenBank/DDBJ whole genome shotgun (WGS) entry which is preliminary data.</text>
</comment>
<dbReference type="AlphaFoldDB" id="A0A6V8LP93"/>
<sequence length="293" mass="32189">MSPQLKLFLLLAPVSVLPSLAAMALLESGRERQALAVLAVHAALGLGLLPFFARFALHVSVFKELAKVCDFAASLRRGIFPEPFVLPVEQEDENLLLRLKRSLNWMLHSLDSREKSLLGRLAETDQARRDMEDASRKDPLTGLGNRRHFEQVLAGLPPVNGCNGASHRLLLLDCDKFKSVNDTYGHLAGDEVLRALADIMQECLRSDRDWAFRLGGDEFAAILACSGEQARLVAERIRERFKMANGRGCTLSMGITSCLPAPGRPANWNTVISRADAAVYEAKGTGGDAVRER</sequence>
<dbReference type="PANTHER" id="PTHR45138:SF9">
    <property type="entry name" value="DIGUANYLATE CYCLASE DGCM-RELATED"/>
    <property type="match status" value="1"/>
</dbReference>
<comment type="catalytic activity">
    <reaction evidence="2">
        <text>2 GTP = 3',3'-c-di-GMP + 2 diphosphate</text>
        <dbReference type="Rhea" id="RHEA:24898"/>
        <dbReference type="ChEBI" id="CHEBI:33019"/>
        <dbReference type="ChEBI" id="CHEBI:37565"/>
        <dbReference type="ChEBI" id="CHEBI:58805"/>
        <dbReference type="EC" id="2.7.7.65"/>
    </reaction>
</comment>
<dbReference type="InterPro" id="IPR043128">
    <property type="entry name" value="Rev_trsase/Diguanyl_cyclase"/>
</dbReference>
<evidence type="ECO:0000256" key="1">
    <source>
        <dbReference type="ARBA" id="ARBA00012528"/>
    </source>
</evidence>
<reference evidence="5 6" key="1">
    <citation type="submission" date="2020-04" db="EMBL/GenBank/DDBJ databases">
        <authorList>
            <consortium name="Desulfovibrio sp. FSS-1 genome sequencing consortium"/>
            <person name="Shimoshige H."/>
            <person name="Kobayashi H."/>
            <person name="Maekawa T."/>
        </authorList>
    </citation>
    <scope>NUCLEOTIDE SEQUENCE [LARGE SCALE GENOMIC DNA]</scope>
    <source>
        <strain evidence="5 6">SIID29052-01</strain>
    </source>
</reference>
<proteinExistence type="predicted"/>
<keyword evidence="3" id="KW-1133">Transmembrane helix</keyword>
<dbReference type="EC" id="2.7.7.65" evidence="1"/>
<organism evidence="5 6">
    <name type="scientific">Fundidesulfovibrio magnetotacticus</name>
    <dbReference type="NCBI Taxonomy" id="2730080"/>
    <lineage>
        <taxon>Bacteria</taxon>
        <taxon>Pseudomonadati</taxon>
        <taxon>Thermodesulfobacteriota</taxon>
        <taxon>Desulfovibrionia</taxon>
        <taxon>Desulfovibrionales</taxon>
        <taxon>Desulfovibrionaceae</taxon>
        <taxon>Fundidesulfovibrio</taxon>
    </lineage>
</organism>
<dbReference type="CDD" id="cd01949">
    <property type="entry name" value="GGDEF"/>
    <property type="match status" value="1"/>
</dbReference>
<keyword evidence="5" id="KW-0548">Nucleotidyltransferase</keyword>
<dbReference type="PANTHER" id="PTHR45138">
    <property type="entry name" value="REGULATORY COMPONENTS OF SENSORY TRANSDUCTION SYSTEM"/>
    <property type="match status" value="1"/>
</dbReference>
<dbReference type="GO" id="GO:1902201">
    <property type="term" value="P:negative regulation of bacterial-type flagellum-dependent cell motility"/>
    <property type="evidence" value="ECO:0007669"/>
    <property type="project" value="TreeGrafter"/>
</dbReference>
<dbReference type="Gene3D" id="3.30.70.270">
    <property type="match status" value="1"/>
</dbReference>
<evidence type="ECO:0000313" key="6">
    <source>
        <dbReference type="Proteomes" id="UP000494245"/>
    </source>
</evidence>
<dbReference type="SUPFAM" id="SSF55073">
    <property type="entry name" value="Nucleotide cyclase"/>
    <property type="match status" value="1"/>
</dbReference>
<evidence type="ECO:0000256" key="2">
    <source>
        <dbReference type="ARBA" id="ARBA00034247"/>
    </source>
</evidence>
<evidence type="ECO:0000259" key="4">
    <source>
        <dbReference type="PROSITE" id="PS50887"/>
    </source>
</evidence>
<dbReference type="InterPro" id="IPR050469">
    <property type="entry name" value="Diguanylate_Cyclase"/>
</dbReference>
<feature type="domain" description="GGDEF" evidence="4">
    <location>
        <begin position="165"/>
        <end position="293"/>
    </location>
</feature>
<dbReference type="GO" id="GO:0052621">
    <property type="term" value="F:diguanylate cyclase activity"/>
    <property type="evidence" value="ECO:0007669"/>
    <property type="project" value="UniProtKB-EC"/>
</dbReference>
<keyword evidence="3" id="KW-0812">Transmembrane</keyword>
<dbReference type="GO" id="GO:0005886">
    <property type="term" value="C:plasma membrane"/>
    <property type="evidence" value="ECO:0007669"/>
    <property type="project" value="TreeGrafter"/>
</dbReference>
<dbReference type="EMBL" id="BLTE01000005">
    <property type="protein sequence ID" value="GFK93544.1"/>
    <property type="molecule type" value="Genomic_DNA"/>
</dbReference>
<dbReference type="InterPro" id="IPR000160">
    <property type="entry name" value="GGDEF_dom"/>
</dbReference>
<dbReference type="InterPro" id="IPR029787">
    <property type="entry name" value="Nucleotide_cyclase"/>
</dbReference>
<keyword evidence="5" id="KW-0808">Transferase</keyword>
<feature type="transmembrane region" description="Helical" evidence="3">
    <location>
        <begin position="34"/>
        <end position="57"/>
    </location>
</feature>
<reference evidence="5 6" key="2">
    <citation type="submission" date="2020-05" db="EMBL/GenBank/DDBJ databases">
        <title>Draft genome sequence of Desulfovibrio sp. strainFSS-1.</title>
        <authorList>
            <person name="Shimoshige H."/>
            <person name="Kobayashi H."/>
            <person name="Maekawa T."/>
        </authorList>
    </citation>
    <scope>NUCLEOTIDE SEQUENCE [LARGE SCALE GENOMIC DNA]</scope>
    <source>
        <strain evidence="5 6">SIID29052-01</strain>
    </source>
</reference>
<dbReference type="Proteomes" id="UP000494245">
    <property type="component" value="Unassembled WGS sequence"/>
</dbReference>
<accession>A0A6V8LP93</accession>
<dbReference type="PROSITE" id="PS50887">
    <property type="entry name" value="GGDEF"/>
    <property type="match status" value="1"/>
</dbReference>
<keyword evidence="6" id="KW-1185">Reference proteome</keyword>
<dbReference type="NCBIfam" id="TIGR00254">
    <property type="entry name" value="GGDEF"/>
    <property type="match status" value="1"/>
</dbReference>
<dbReference type="GO" id="GO:0043709">
    <property type="term" value="P:cell adhesion involved in single-species biofilm formation"/>
    <property type="evidence" value="ECO:0007669"/>
    <property type="project" value="TreeGrafter"/>
</dbReference>
<dbReference type="SMART" id="SM00267">
    <property type="entry name" value="GGDEF"/>
    <property type="match status" value="1"/>
</dbReference>
<gene>
    <name evidence="5" type="primary">dosC_3</name>
    <name evidence="5" type="ORF">NNJEOMEG_01378</name>
</gene>
<evidence type="ECO:0000313" key="5">
    <source>
        <dbReference type="EMBL" id="GFK93544.1"/>
    </source>
</evidence>
<dbReference type="RefSeq" id="WP_173082677.1">
    <property type="nucleotide sequence ID" value="NZ_BLTE01000005.1"/>
</dbReference>
<keyword evidence="3" id="KW-0472">Membrane</keyword>